<dbReference type="EMBL" id="WTYD01000002">
    <property type="protein sequence ID" value="MXO54834.1"/>
    <property type="molecule type" value="Genomic_DNA"/>
</dbReference>
<feature type="transmembrane region" description="Helical" evidence="6">
    <location>
        <begin position="309"/>
        <end position="336"/>
    </location>
</feature>
<keyword evidence="3 6" id="KW-0812">Transmembrane</keyword>
<protein>
    <submittedName>
        <fullName evidence="7">AI-2E family transporter</fullName>
    </submittedName>
</protein>
<feature type="transmembrane region" description="Helical" evidence="6">
    <location>
        <begin position="9"/>
        <end position="27"/>
    </location>
</feature>
<feature type="transmembrane region" description="Helical" evidence="6">
    <location>
        <begin position="211"/>
        <end position="232"/>
    </location>
</feature>
<organism evidence="7 8">
    <name type="scientific">Qipengyuania pelagi</name>
    <dbReference type="NCBI Taxonomy" id="994320"/>
    <lineage>
        <taxon>Bacteria</taxon>
        <taxon>Pseudomonadati</taxon>
        <taxon>Pseudomonadota</taxon>
        <taxon>Alphaproteobacteria</taxon>
        <taxon>Sphingomonadales</taxon>
        <taxon>Erythrobacteraceae</taxon>
        <taxon>Qipengyuania</taxon>
    </lineage>
</organism>
<sequence length="361" mass="38335">MRARRIERGGFVLFLALVTVGLIWVAWPFASAILWAALAAIIFQPLFALFQRHLGGSNRAAILTLLAVTVLVIVPAIWIGNIIVDQATRLYLALQTQQIDPAAAFDRVHNALPLSWQRMIDRAGYGDFGVLQQRVSQFTEEALMIAGRSALSIGGSAFSFVLSLGVGLYVLYFLLRDGQRIGPAIRDALPLEPQMAHELADRFAIVVRATIKGSVVVGLVQGALGAITFAIVGMPAAALFGVLMAIFSLLPALGPAIVWIPVAIYLAAIGEYWQTAVVIGSGVGVIGMADNILRPILVGRDTGIPDWVVLVTTLGGIATLGLSGIVVGPLLAGLFLTGWAIMSEQRGVAHHPDPLPEGDDV</sequence>
<evidence type="ECO:0000313" key="7">
    <source>
        <dbReference type="EMBL" id="MXO54834.1"/>
    </source>
</evidence>
<dbReference type="AlphaFoldDB" id="A0A844Y941"/>
<evidence type="ECO:0000256" key="2">
    <source>
        <dbReference type="ARBA" id="ARBA00009773"/>
    </source>
</evidence>
<accession>A0A844Y941</accession>
<dbReference type="GO" id="GO:0016020">
    <property type="term" value="C:membrane"/>
    <property type="evidence" value="ECO:0007669"/>
    <property type="project" value="UniProtKB-SubCell"/>
</dbReference>
<reference evidence="7 8" key="1">
    <citation type="submission" date="2019-12" db="EMBL/GenBank/DDBJ databases">
        <title>Genomic-based taxomic classification of the family Erythrobacteraceae.</title>
        <authorList>
            <person name="Xu L."/>
        </authorList>
    </citation>
    <scope>NUCLEOTIDE SEQUENCE [LARGE SCALE GENOMIC DNA]</scope>
    <source>
        <strain evidence="7 8">JCM 17468</strain>
    </source>
</reference>
<keyword evidence="5 6" id="KW-0472">Membrane</keyword>
<keyword evidence="8" id="KW-1185">Reference proteome</keyword>
<dbReference type="PANTHER" id="PTHR21716:SF4">
    <property type="entry name" value="TRANSMEMBRANE PROTEIN 245"/>
    <property type="match status" value="1"/>
</dbReference>
<name>A0A844Y941_9SPHN</name>
<dbReference type="PANTHER" id="PTHR21716">
    <property type="entry name" value="TRANSMEMBRANE PROTEIN"/>
    <property type="match status" value="1"/>
</dbReference>
<feature type="transmembrane region" description="Helical" evidence="6">
    <location>
        <begin position="62"/>
        <end position="84"/>
    </location>
</feature>
<evidence type="ECO:0000313" key="8">
    <source>
        <dbReference type="Proteomes" id="UP000430272"/>
    </source>
</evidence>
<comment type="subcellular location">
    <subcellularLocation>
        <location evidence="1">Membrane</location>
        <topology evidence="1">Multi-pass membrane protein</topology>
    </subcellularLocation>
</comment>
<dbReference type="InterPro" id="IPR002549">
    <property type="entry name" value="AI-2E-like"/>
</dbReference>
<evidence type="ECO:0000256" key="1">
    <source>
        <dbReference type="ARBA" id="ARBA00004141"/>
    </source>
</evidence>
<dbReference type="OrthoDB" id="106838at2"/>
<feature type="transmembrane region" description="Helical" evidence="6">
    <location>
        <begin position="238"/>
        <end position="260"/>
    </location>
</feature>
<evidence type="ECO:0000256" key="6">
    <source>
        <dbReference type="SAM" id="Phobius"/>
    </source>
</evidence>
<keyword evidence="4 6" id="KW-1133">Transmembrane helix</keyword>
<proteinExistence type="inferred from homology"/>
<gene>
    <name evidence="7" type="ORF">GRI47_12560</name>
</gene>
<evidence type="ECO:0000256" key="4">
    <source>
        <dbReference type="ARBA" id="ARBA00022989"/>
    </source>
</evidence>
<comment type="similarity">
    <text evidence="2">Belongs to the autoinducer-2 exporter (AI-2E) (TC 2.A.86) family.</text>
</comment>
<dbReference type="Proteomes" id="UP000430272">
    <property type="component" value="Unassembled WGS sequence"/>
</dbReference>
<feature type="transmembrane region" description="Helical" evidence="6">
    <location>
        <begin position="33"/>
        <end position="50"/>
    </location>
</feature>
<evidence type="ECO:0000256" key="5">
    <source>
        <dbReference type="ARBA" id="ARBA00023136"/>
    </source>
</evidence>
<feature type="transmembrane region" description="Helical" evidence="6">
    <location>
        <begin position="153"/>
        <end position="175"/>
    </location>
</feature>
<feature type="transmembrane region" description="Helical" evidence="6">
    <location>
        <begin position="272"/>
        <end position="289"/>
    </location>
</feature>
<evidence type="ECO:0000256" key="3">
    <source>
        <dbReference type="ARBA" id="ARBA00022692"/>
    </source>
</evidence>
<comment type="caution">
    <text evidence="7">The sequence shown here is derived from an EMBL/GenBank/DDBJ whole genome shotgun (WGS) entry which is preliminary data.</text>
</comment>
<dbReference type="Pfam" id="PF01594">
    <property type="entry name" value="AI-2E_transport"/>
    <property type="match status" value="1"/>
</dbReference>